<feature type="domain" description="Tyrosine specific protein phosphatases" evidence="6">
    <location>
        <begin position="245"/>
        <end position="317"/>
    </location>
</feature>
<dbReference type="InterPro" id="IPR000387">
    <property type="entry name" value="Tyr_Pase_dom"/>
</dbReference>
<name>A0A8W8NU44_MAGGI</name>
<dbReference type="Gene3D" id="3.90.190.10">
    <property type="entry name" value="Protein tyrosine phosphatase superfamily"/>
    <property type="match status" value="2"/>
</dbReference>
<evidence type="ECO:0000256" key="1">
    <source>
        <dbReference type="ARBA" id="ARBA00009580"/>
    </source>
</evidence>
<dbReference type="Pfam" id="PF00102">
    <property type="entry name" value="Y_phosphatase"/>
    <property type="match status" value="2"/>
</dbReference>
<dbReference type="AlphaFoldDB" id="A0A8W8NU44"/>
<accession>A0A8W8NU44</accession>
<dbReference type="PANTHER" id="PTHR19134">
    <property type="entry name" value="RECEPTOR-TYPE TYROSINE-PROTEIN PHOSPHATASE"/>
    <property type="match status" value="1"/>
</dbReference>
<dbReference type="PROSITE" id="PS50055">
    <property type="entry name" value="TYR_PHOSPHATASE_PTP"/>
    <property type="match status" value="2"/>
</dbReference>
<proteinExistence type="inferred from homology"/>
<reference evidence="7" key="1">
    <citation type="submission" date="2022-08" db="UniProtKB">
        <authorList>
            <consortium name="EnsemblMetazoa"/>
        </authorList>
    </citation>
    <scope>IDENTIFICATION</scope>
    <source>
        <strain evidence="7">05x7-T-G4-1.051#20</strain>
    </source>
</reference>
<dbReference type="SMART" id="SM00404">
    <property type="entry name" value="PTPc_motif"/>
    <property type="match status" value="2"/>
</dbReference>
<dbReference type="PRINTS" id="PR00700">
    <property type="entry name" value="PRTYPHPHTASE"/>
</dbReference>
<feature type="domain" description="Tyrosine specific protein phosphatases" evidence="6">
    <location>
        <begin position="80"/>
        <end position="109"/>
    </location>
</feature>
<evidence type="ECO:0000259" key="5">
    <source>
        <dbReference type="PROSITE" id="PS50055"/>
    </source>
</evidence>
<organism evidence="7 8">
    <name type="scientific">Magallana gigas</name>
    <name type="common">Pacific oyster</name>
    <name type="synonym">Crassostrea gigas</name>
    <dbReference type="NCBI Taxonomy" id="29159"/>
    <lineage>
        <taxon>Eukaryota</taxon>
        <taxon>Metazoa</taxon>
        <taxon>Spiralia</taxon>
        <taxon>Lophotrochozoa</taxon>
        <taxon>Mollusca</taxon>
        <taxon>Bivalvia</taxon>
        <taxon>Autobranchia</taxon>
        <taxon>Pteriomorphia</taxon>
        <taxon>Ostreida</taxon>
        <taxon>Ostreoidea</taxon>
        <taxon>Ostreidae</taxon>
        <taxon>Magallana</taxon>
    </lineage>
</organism>
<keyword evidence="3" id="KW-0378">Hydrolase</keyword>
<dbReference type="EC" id="3.1.3.48" evidence="2"/>
<dbReference type="SMART" id="SM00194">
    <property type="entry name" value="PTPc"/>
    <property type="match status" value="1"/>
</dbReference>
<dbReference type="Proteomes" id="UP000005408">
    <property type="component" value="Unassembled WGS sequence"/>
</dbReference>
<feature type="domain" description="Tyrosine-protein phosphatase" evidence="5">
    <location>
        <begin position="1"/>
        <end position="109"/>
    </location>
</feature>
<evidence type="ECO:0000313" key="8">
    <source>
        <dbReference type="Proteomes" id="UP000005408"/>
    </source>
</evidence>
<comment type="similarity">
    <text evidence="1">Belongs to the protein-tyrosine phosphatase family.</text>
</comment>
<evidence type="ECO:0000313" key="7">
    <source>
        <dbReference type="EnsemblMetazoa" id="G9558.1:cds"/>
    </source>
</evidence>
<dbReference type="InterPro" id="IPR050348">
    <property type="entry name" value="Protein-Tyr_Phosphatase"/>
</dbReference>
<sequence length="339" mass="38479">MLTNLKEGRKLKCAQYWPDQNATMTCEHVVLTAMEEWHYAYYVVRKIKMTHKQLKISKTITQYQYTAWPDHGTPYPLLLLLFLCHVTRVKSEEQNSSTLVHCSAGIGRTVDKYIIYLTSNVPKRGNYINAIAVPAFTKENTFIITHYPAPENAVDFLRLITDYDCELVVSMEPLQEVESTTQWLPTSTNPKTVSSFTLHLQQDQASVIGNLKIDIAQNEKGNETWSVNITEPSSNLTVDNHQTVSQILSLVSLSLNIKTNNPILVVSRDGAALCGVFCAVYNLIQQLTMDEEIDVFSVVRLLQTRRPELCPTLGEYETIHCALKSFIQSQIGENVYFNH</sequence>
<protein>
    <recommendedName>
        <fullName evidence="2">protein-tyrosine-phosphatase</fullName>
        <ecNumber evidence="2">3.1.3.48</ecNumber>
    </recommendedName>
</protein>
<dbReference type="SUPFAM" id="SSF52799">
    <property type="entry name" value="(Phosphotyrosine protein) phosphatases II"/>
    <property type="match status" value="2"/>
</dbReference>
<dbReference type="GO" id="GO:0004725">
    <property type="term" value="F:protein tyrosine phosphatase activity"/>
    <property type="evidence" value="ECO:0007669"/>
    <property type="project" value="InterPro"/>
</dbReference>
<evidence type="ECO:0000256" key="4">
    <source>
        <dbReference type="ARBA" id="ARBA00022912"/>
    </source>
</evidence>
<dbReference type="InterPro" id="IPR029021">
    <property type="entry name" value="Prot-tyrosine_phosphatase-like"/>
</dbReference>
<dbReference type="InterPro" id="IPR000242">
    <property type="entry name" value="PTP_cat"/>
</dbReference>
<evidence type="ECO:0000256" key="3">
    <source>
        <dbReference type="ARBA" id="ARBA00022801"/>
    </source>
</evidence>
<dbReference type="PROSITE" id="PS50056">
    <property type="entry name" value="TYR_PHOSPHATASE_2"/>
    <property type="match status" value="2"/>
</dbReference>
<evidence type="ECO:0000259" key="6">
    <source>
        <dbReference type="PROSITE" id="PS50056"/>
    </source>
</evidence>
<keyword evidence="8" id="KW-1185">Reference proteome</keyword>
<dbReference type="PANTHER" id="PTHR19134:SF562">
    <property type="entry name" value="PROTEIN-TYROSINE-PHOSPHATASE"/>
    <property type="match status" value="1"/>
</dbReference>
<dbReference type="EnsemblMetazoa" id="G9558.1">
    <property type="protein sequence ID" value="G9558.1:cds"/>
    <property type="gene ID" value="G9558"/>
</dbReference>
<keyword evidence="4" id="KW-0904">Protein phosphatase</keyword>
<evidence type="ECO:0000256" key="2">
    <source>
        <dbReference type="ARBA" id="ARBA00013064"/>
    </source>
</evidence>
<dbReference type="InterPro" id="IPR003595">
    <property type="entry name" value="Tyr_Pase_cat"/>
</dbReference>
<feature type="domain" description="Tyrosine-protein phosphatase" evidence="5">
    <location>
        <begin position="111"/>
        <end position="326"/>
    </location>
</feature>
<dbReference type="CDD" id="cd00047">
    <property type="entry name" value="PTPc"/>
    <property type="match status" value="1"/>
</dbReference>